<keyword evidence="2 8" id="KW-0489">Methyltransferase</keyword>
<dbReference type="NCBIfam" id="NF033451">
    <property type="entry name" value="BREX_2_MTaseX"/>
    <property type="match status" value="1"/>
</dbReference>
<gene>
    <name evidence="8" type="ORF">GCM10007231_24790</name>
</gene>
<dbReference type="Pfam" id="PF07669">
    <property type="entry name" value="Eco57I"/>
    <property type="match status" value="1"/>
</dbReference>
<dbReference type="Gene3D" id="3.40.50.150">
    <property type="entry name" value="Vaccinia Virus protein VP39"/>
    <property type="match status" value="1"/>
</dbReference>
<dbReference type="PANTHER" id="PTHR33841">
    <property type="entry name" value="DNA METHYLTRANSFERASE YEEA-RELATED"/>
    <property type="match status" value="1"/>
</dbReference>
<evidence type="ECO:0000313" key="9">
    <source>
        <dbReference type="Proteomes" id="UP000630594"/>
    </source>
</evidence>
<keyword evidence="4" id="KW-0949">S-adenosyl-L-methionine</keyword>
<feature type="domain" description="Type II methyltransferase M.TaqI-like" evidence="6">
    <location>
        <begin position="283"/>
        <end position="462"/>
    </location>
</feature>
<accession>A0ABQ1QER6</accession>
<dbReference type="Pfam" id="PF22654">
    <property type="entry name" value="DUF7008"/>
    <property type="match status" value="1"/>
</dbReference>
<proteinExistence type="predicted"/>
<dbReference type="PRINTS" id="PR00507">
    <property type="entry name" value="N12N6MTFRASE"/>
</dbReference>
<comment type="caution">
    <text evidence="8">The sequence shown here is derived from an EMBL/GenBank/DDBJ whole genome shotgun (WGS) entry which is preliminary data.</text>
</comment>
<protein>
    <recommendedName>
        <fullName evidence="1">site-specific DNA-methyltransferase (adenine-specific)</fullName>
        <ecNumber evidence="1">2.1.1.72</ecNumber>
    </recommendedName>
</protein>
<evidence type="ECO:0000256" key="4">
    <source>
        <dbReference type="ARBA" id="ARBA00022691"/>
    </source>
</evidence>
<evidence type="ECO:0000259" key="6">
    <source>
        <dbReference type="Pfam" id="PF07669"/>
    </source>
</evidence>
<dbReference type="InterPro" id="IPR050953">
    <property type="entry name" value="N4_N6_ade-DNA_methylase"/>
</dbReference>
<dbReference type="InterPro" id="IPR054277">
    <property type="entry name" value="DUF7008"/>
</dbReference>
<feature type="domain" description="DUF7008" evidence="7">
    <location>
        <begin position="833"/>
        <end position="1200"/>
    </location>
</feature>
<dbReference type="RefSeq" id="WP_188421966.1">
    <property type="nucleotide sequence ID" value="NZ_BMCK01000004.1"/>
</dbReference>
<organism evidence="8 9">
    <name type="scientific">Nocardioides daphniae</name>
    <dbReference type="NCBI Taxonomy" id="402297"/>
    <lineage>
        <taxon>Bacteria</taxon>
        <taxon>Bacillati</taxon>
        <taxon>Actinomycetota</taxon>
        <taxon>Actinomycetes</taxon>
        <taxon>Propionibacteriales</taxon>
        <taxon>Nocardioidaceae</taxon>
        <taxon>Nocardioides</taxon>
    </lineage>
</organism>
<name>A0ABQ1QER6_9ACTN</name>
<sequence length="1202" mass="134259">MITSSALLADLKGQLKLLQADLRERADDADDPWGARLREQHRTALERGRTGHAWVTWRDNEVDQAAVAWIVASTFIRFCEDNDLLAGARDGQGRLVPQPWIAGPGVLLSRAIEHETAYFTAHPSANRRDWLQQAFSVLASQPAGRSLVDPDHSPVWTALISAEAADRLVTFWRTTDTAGELVHDFTDPDLGTRFLGDLYQELSEHAKKTYALLQTPDFVEEFILDLTLTPAVEEFGLKGLKLIDPTCGSGHFLLGAFARLNQQWADEAPALDVRDRVQRAMASIHGVDINPFAVAIARFRLTVAGLQAIGARSLVEAPQFAYRLAVGDALLGTHEKQLEISLGIDDEDDSVYEYDSEDLSAYQGILKPGRYHVVVGNPPYITVKDKVLKDLYRTIYPSCSGLWVLSVPFMELFFKLLLKADGRQSAGYSGQITANSFMKREFGKKPIETLLSGHDLGNPVDLTHVVDTSGAYIPGHGTPTVILVGRRRRPQTEHVRAVLGVRGEPGQPADPAHGLVWAEIRTHLDSPGHEGKYISVRDVARADFQSHPWSLSGGQATALVGLLEHGCSRFDARIVRIGFMAMSHADEQFTRPRHMRSSQRVVEAHYPDLAAGENVRDYAVSTSTMTWFPYEDQELLDTTLTEALMDLWPWRNDLAERALFGGATYRSEGRPWYAWHQVPKDVGAHAWSITFAFVATHNHFVLDRGGKVFKQSAPVIKLPESATEQDHLDLLGVLNSSTACFWLKQVSHNKGNGGIGGGIGDEDWEPRYEFTGTKLQEFPLPDTLPSARGRRLDELATTLSATSPSALLDRASDDVAALIARGQVAWHSTRARMVFEQEELDWEVYRLYGLIDDDLTYSGSWTEDERHLALGERAFETALARKVAEGAEETAWFERHSSTPRTELPEHWPADYRELVQRRLDLIASDKAIGLLERPEFKRRWATPGWHALLKDALRDAILDRLEQRDLWFDPSGAPLTRSIGELADAVRHDAFLTQCAQLLAGTDVVDLTAVLGDLLKEEPVPHLAALRYKEPGIEKYRAWQEVWELQRREDAGEQVTIPVPPKYKPTDFRAGGYWKARGKLDVPKERFISYPGVRRTGDSTPVIGWAGWDHAEQAQALAREFGQLQAMGAETDELVPLLAGLRELQPWLDQWHSDIDPRFGQSPAAVIRSMSESWAQQLGVTPAELDAWRPPAPTRGRRRAT</sequence>
<evidence type="ECO:0000256" key="1">
    <source>
        <dbReference type="ARBA" id="ARBA00011900"/>
    </source>
</evidence>
<dbReference type="PANTHER" id="PTHR33841:SF1">
    <property type="entry name" value="DNA METHYLTRANSFERASE A"/>
    <property type="match status" value="1"/>
</dbReference>
<dbReference type="EC" id="2.1.1.72" evidence="1"/>
<keyword evidence="3" id="KW-0808">Transferase</keyword>
<dbReference type="PROSITE" id="PS00092">
    <property type="entry name" value="N6_MTASE"/>
    <property type="match status" value="1"/>
</dbReference>
<reference evidence="9" key="1">
    <citation type="journal article" date="2019" name="Int. J. Syst. Evol. Microbiol.">
        <title>The Global Catalogue of Microorganisms (GCM) 10K type strain sequencing project: providing services to taxonomists for standard genome sequencing and annotation.</title>
        <authorList>
            <consortium name="The Broad Institute Genomics Platform"/>
            <consortium name="The Broad Institute Genome Sequencing Center for Infectious Disease"/>
            <person name="Wu L."/>
            <person name="Ma J."/>
        </authorList>
    </citation>
    <scope>NUCLEOTIDE SEQUENCE [LARGE SCALE GENOMIC DNA]</scope>
    <source>
        <strain evidence="9">CCM 7403</strain>
    </source>
</reference>
<evidence type="ECO:0000256" key="2">
    <source>
        <dbReference type="ARBA" id="ARBA00022603"/>
    </source>
</evidence>
<evidence type="ECO:0000313" key="8">
    <source>
        <dbReference type="EMBL" id="GGD24643.1"/>
    </source>
</evidence>
<comment type="catalytic activity">
    <reaction evidence="5">
        <text>a 2'-deoxyadenosine in DNA + S-adenosyl-L-methionine = an N(6)-methyl-2'-deoxyadenosine in DNA + S-adenosyl-L-homocysteine + H(+)</text>
        <dbReference type="Rhea" id="RHEA:15197"/>
        <dbReference type="Rhea" id="RHEA-COMP:12418"/>
        <dbReference type="Rhea" id="RHEA-COMP:12419"/>
        <dbReference type="ChEBI" id="CHEBI:15378"/>
        <dbReference type="ChEBI" id="CHEBI:57856"/>
        <dbReference type="ChEBI" id="CHEBI:59789"/>
        <dbReference type="ChEBI" id="CHEBI:90615"/>
        <dbReference type="ChEBI" id="CHEBI:90616"/>
        <dbReference type="EC" id="2.1.1.72"/>
    </reaction>
</comment>
<evidence type="ECO:0000259" key="7">
    <source>
        <dbReference type="Pfam" id="PF22654"/>
    </source>
</evidence>
<dbReference type="GO" id="GO:0032259">
    <property type="term" value="P:methylation"/>
    <property type="evidence" value="ECO:0007669"/>
    <property type="project" value="UniProtKB-KW"/>
</dbReference>
<dbReference type="GO" id="GO:0008168">
    <property type="term" value="F:methyltransferase activity"/>
    <property type="evidence" value="ECO:0007669"/>
    <property type="project" value="UniProtKB-KW"/>
</dbReference>
<dbReference type="InterPro" id="IPR011639">
    <property type="entry name" value="MethylTrfase_TaqI-like_dom"/>
</dbReference>
<evidence type="ECO:0000256" key="5">
    <source>
        <dbReference type="ARBA" id="ARBA00047942"/>
    </source>
</evidence>
<dbReference type="SUPFAM" id="SSF53335">
    <property type="entry name" value="S-adenosyl-L-methionine-dependent methyltransferases"/>
    <property type="match status" value="1"/>
</dbReference>
<dbReference type="InterPro" id="IPR029063">
    <property type="entry name" value="SAM-dependent_MTases_sf"/>
</dbReference>
<dbReference type="Proteomes" id="UP000630594">
    <property type="component" value="Unassembled WGS sequence"/>
</dbReference>
<evidence type="ECO:0000256" key="3">
    <source>
        <dbReference type="ARBA" id="ARBA00022679"/>
    </source>
</evidence>
<dbReference type="InterPro" id="IPR002052">
    <property type="entry name" value="DNA_methylase_N6_adenine_CS"/>
</dbReference>
<dbReference type="EMBL" id="BMCK01000004">
    <property type="protein sequence ID" value="GGD24643.1"/>
    <property type="molecule type" value="Genomic_DNA"/>
</dbReference>
<keyword evidence="9" id="KW-1185">Reference proteome</keyword>